<dbReference type="Pfam" id="PF18962">
    <property type="entry name" value="Por_Secre_tail"/>
    <property type="match status" value="1"/>
</dbReference>
<reference evidence="4 5" key="1">
    <citation type="submission" date="2007-01" db="EMBL/GenBank/DDBJ databases">
        <authorList>
            <person name="Haygood M."/>
            <person name="Podell S."/>
            <person name="Anderson C."/>
            <person name="Hopkinson B."/>
            <person name="Roe K."/>
            <person name="Barbeau K."/>
            <person name="Gaasterland T."/>
            <person name="Ferriera S."/>
            <person name="Johnson J."/>
            <person name="Kravitz S."/>
            <person name="Beeson K."/>
            <person name="Sutton G."/>
            <person name="Rogers Y.-H."/>
            <person name="Friedman R."/>
            <person name="Frazier M."/>
            <person name="Venter J.C."/>
        </authorList>
    </citation>
    <scope>NUCLEOTIDE SEQUENCE [LARGE SCALE GENOMIC DNA]</scope>
    <source>
        <strain evidence="4 5">ATCC 23134</strain>
    </source>
</reference>
<evidence type="ECO:0000313" key="5">
    <source>
        <dbReference type="Proteomes" id="UP000004095"/>
    </source>
</evidence>
<evidence type="ECO:0000256" key="2">
    <source>
        <dbReference type="SAM" id="SignalP"/>
    </source>
</evidence>
<comment type="caution">
    <text evidence="4">The sequence shown here is derived from an EMBL/GenBank/DDBJ whole genome shotgun (WGS) entry which is preliminary data.</text>
</comment>
<feature type="domain" description="Peptidase S74" evidence="3">
    <location>
        <begin position="116"/>
        <end position="233"/>
    </location>
</feature>
<gene>
    <name evidence="4" type="ORF">M23134_00538</name>
</gene>
<dbReference type="AlphaFoldDB" id="A1ZJB8"/>
<keyword evidence="5" id="KW-1185">Reference proteome</keyword>
<dbReference type="Pfam" id="PF13884">
    <property type="entry name" value="Peptidase_S74"/>
    <property type="match status" value="1"/>
</dbReference>
<dbReference type="Proteomes" id="UP000004095">
    <property type="component" value="Unassembled WGS sequence"/>
</dbReference>
<dbReference type="NCBIfam" id="TIGR04183">
    <property type="entry name" value="Por_Secre_tail"/>
    <property type="match status" value="1"/>
</dbReference>
<protein>
    <recommendedName>
        <fullName evidence="3">Peptidase S74 domain-containing protein</fullName>
    </recommendedName>
</protein>
<accession>A1ZJB8</accession>
<dbReference type="InterPro" id="IPR026444">
    <property type="entry name" value="Secre_tail"/>
</dbReference>
<dbReference type="OrthoDB" id="9807669at2"/>
<feature type="region of interest" description="Disordered" evidence="1">
    <location>
        <begin position="237"/>
        <end position="258"/>
    </location>
</feature>
<dbReference type="RefSeq" id="WP_002696133.1">
    <property type="nucleotide sequence ID" value="NZ_AAWS01000010.1"/>
</dbReference>
<dbReference type="EMBL" id="AAWS01000010">
    <property type="protein sequence ID" value="EAY29654.1"/>
    <property type="molecule type" value="Genomic_DNA"/>
</dbReference>
<evidence type="ECO:0000313" key="4">
    <source>
        <dbReference type="EMBL" id="EAY29654.1"/>
    </source>
</evidence>
<name>A1ZJB8_MICM2</name>
<dbReference type="InterPro" id="IPR030392">
    <property type="entry name" value="S74_ICA"/>
</dbReference>
<organism evidence="4 5">
    <name type="scientific">Microscilla marina ATCC 23134</name>
    <dbReference type="NCBI Taxonomy" id="313606"/>
    <lineage>
        <taxon>Bacteria</taxon>
        <taxon>Pseudomonadati</taxon>
        <taxon>Bacteroidota</taxon>
        <taxon>Cytophagia</taxon>
        <taxon>Cytophagales</taxon>
        <taxon>Microscillaceae</taxon>
        <taxon>Microscilla</taxon>
    </lineage>
</organism>
<evidence type="ECO:0000259" key="3">
    <source>
        <dbReference type="PROSITE" id="PS51688"/>
    </source>
</evidence>
<feature type="signal peptide" evidence="2">
    <location>
        <begin position="1"/>
        <end position="22"/>
    </location>
</feature>
<proteinExistence type="predicted"/>
<sequence>MKNIKSLIAALLLLTGATAVQAQLQVRNDEFIQIGYEDYRTLSFGIESNTPNNGKYAIEYWQGGLNFWKPWPTPYTANYVLFLRDDNHIGMGTSGSNAYRLDVAGTARSTGWYTTSDKRLKSNINPIEGSLTKLLQLKGVSYQYTFELNKYGDLSGEKITEIKQKTIDADKPYTSKAKQRLGFIAQDLQQVLPEAVAKDEKGFLSVNYSEVVPLLVEAMKEQQAKIDALENALNDLKSGASKRSTERNTTTSSSMLYNNFPNPLGEKTTIQYFLDKNNAGVPNHIYIYNQQGAKVKEIALVNATGKGQVEVNTAGLKAGVYIYTLVSNGKKVASKRMIVSK</sequence>
<feature type="chain" id="PRO_5002642230" description="Peptidase S74 domain-containing protein" evidence="2">
    <location>
        <begin position="23"/>
        <end position="341"/>
    </location>
</feature>
<evidence type="ECO:0000256" key="1">
    <source>
        <dbReference type="SAM" id="MobiDB-lite"/>
    </source>
</evidence>
<dbReference type="eggNOG" id="COG0729">
    <property type="taxonomic scope" value="Bacteria"/>
</dbReference>
<dbReference type="PROSITE" id="PS51688">
    <property type="entry name" value="ICA"/>
    <property type="match status" value="1"/>
</dbReference>
<keyword evidence="2" id="KW-0732">Signal</keyword>